<evidence type="ECO:0000313" key="2">
    <source>
        <dbReference type="Proteomes" id="UP000297753"/>
    </source>
</evidence>
<accession>A0A4Y8W9C5</accession>
<comment type="caution">
    <text evidence="1">The sequence shown here is derived from an EMBL/GenBank/DDBJ whole genome shotgun (WGS) entry which is preliminary data.</text>
</comment>
<sequence length="170" mass="19268">MPAIQKVLKTLDTICYRAYMEPTLMRSHMAQLSTVLGEFDTQNTPAYCWLEAAIRQSQLNRFTECCAQRSDVSVLCLVKVHGQNAYNLCFTKDVDQCICCLRSLCQKPIELVAYGNARLNPGSLLQVLSDPKFQKNRWFPLIDRQRDDVVNALKSQSLLADAYGGTMIRP</sequence>
<name>A0A4Y8W9C5_9VIBR</name>
<evidence type="ECO:0000313" key="1">
    <source>
        <dbReference type="EMBL" id="TFH88978.1"/>
    </source>
</evidence>
<keyword evidence="2" id="KW-1185">Reference proteome</keyword>
<dbReference type="Proteomes" id="UP000297753">
    <property type="component" value="Unassembled WGS sequence"/>
</dbReference>
<gene>
    <name evidence="1" type="ORF">ELS82_24850</name>
</gene>
<proteinExistence type="predicted"/>
<dbReference type="RefSeq" id="WP_134837753.1">
    <property type="nucleotide sequence ID" value="NZ_SATR01000170.1"/>
</dbReference>
<protein>
    <submittedName>
        <fullName evidence="1">Uncharacterized protein</fullName>
    </submittedName>
</protein>
<reference evidence="1 2" key="1">
    <citation type="submission" date="2019-01" db="EMBL/GenBank/DDBJ databases">
        <title>Vibrio BEI176 sp. nov, a marine bacterium isolated from China: eastern marignal seas.</title>
        <authorList>
            <person name="Li B."/>
        </authorList>
    </citation>
    <scope>NUCLEOTIDE SEQUENCE [LARGE SCALE GENOMIC DNA]</scope>
    <source>
        <strain evidence="1 2">BEI176</strain>
    </source>
</reference>
<organism evidence="1 2">
    <name type="scientific">Vibrio ouci</name>
    <dbReference type="NCBI Taxonomy" id="2499078"/>
    <lineage>
        <taxon>Bacteria</taxon>
        <taxon>Pseudomonadati</taxon>
        <taxon>Pseudomonadota</taxon>
        <taxon>Gammaproteobacteria</taxon>
        <taxon>Vibrionales</taxon>
        <taxon>Vibrionaceae</taxon>
        <taxon>Vibrio</taxon>
    </lineage>
</organism>
<dbReference type="EMBL" id="SATR01000170">
    <property type="protein sequence ID" value="TFH88978.1"/>
    <property type="molecule type" value="Genomic_DNA"/>
</dbReference>
<dbReference type="OrthoDB" id="4350651at2"/>
<dbReference type="AlphaFoldDB" id="A0A4Y8W9C5"/>